<sequence>MENSPKIILPRGAHTQTIILLHGRDSLASTFASELLESQASDGRTLQEAFPTTRWVFPRSGLRESARFKVTMSQWFDMWSVENPDERPELQCPDLGESAVVIMRLIRKEAKLISPEKIILGGISQGCATAIYALLFGGMRLGGFIGLSSWLPCESHIAATMIENEVQGVAQYSTFYNHEIIKALTGSTGPASILSKFRAVRVLKTPVFLAHSVDDEMVPITNGQKLCSALEKLEMKVTWKQYEVGGHRVHKPQGVDDIISFINSCCQVKSDRRSQ</sequence>
<dbReference type="SUPFAM" id="SSF53474">
    <property type="entry name" value="alpha/beta-Hydrolases"/>
    <property type="match status" value="1"/>
</dbReference>
<dbReference type="EMBL" id="JAZHXI010000017">
    <property type="protein sequence ID" value="KAL2062336.1"/>
    <property type="molecule type" value="Genomic_DNA"/>
</dbReference>
<dbReference type="Gene3D" id="3.40.50.1820">
    <property type="entry name" value="alpha/beta hydrolase"/>
    <property type="match status" value="1"/>
</dbReference>
<dbReference type="PANTHER" id="PTHR10655:SF63">
    <property type="entry name" value="PHOSPHOLIPASE_CARBOXYLESTERASE_THIOESTERASE DOMAIN-CONTAINING PROTEIN"/>
    <property type="match status" value="1"/>
</dbReference>
<feature type="domain" description="Phospholipase/carboxylesterase/thioesterase" evidence="2">
    <location>
        <begin position="182"/>
        <end position="265"/>
    </location>
</feature>
<comment type="caution">
    <text evidence="3">The sequence shown here is derived from an EMBL/GenBank/DDBJ whole genome shotgun (WGS) entry which is preliminary data.</text>
</comment>
<evidence type="ECO:0000256" key="1">
    <source>
        <dbReference type="ARBA" id="ARBA00006499"/>
    </source>
</evidence>
<proteinExistence type="inferred from homology"/>
<organism evidence="3 4">
    <name type="scientific">Oculimacula yallundae</name>
    <dbReference type="NCBI Taxonomy" id="86028"/>
    <lineage>
        <taxon>Eukaryota</taxon>
        <taxon>Fungi</taxon>
        <taxon>Dikarya</taxon>
        <taxon>Ascomycota</taxon>
        <taxon>Pezizomycotina</taxon>
        <taxon>Leotiomycetes</taxon>
        <taxon>Helotiales</taxon>
        <taxon>Ploettnerulaceae</taxon>
        <taxon>Oculimacula</taxon>
    </lineage>
</organism>
<gene>
    <name evidence="3" type="ORF">VTL71DRAFT_6602</name>
</gene>
<name>A0ABR4BXF4_9HELO</name>
<dbReference type="Proteomes" id="UP001595075">
    <property type="component" value="Unassembled WGS sequence"/>
</dbReference>
<accession>A0ABR4BXF4</accession>
<dbReference type="PANTHER" id="PTHR10655">
    <property type="entry name" value="LYSOPHOSPHOLIPASE-RELATED"/>
    <property type="match status" value="1"/>
</dbReference>
<dbReference type="Pfam" id="PF02230">
    <property type="entry name" value="Abhydrolase_2"/>
    <property type="match status" value="2"/>
</dbReference>
<evidence type="ECO:0000313" key="4">
    <source>
        <dbReference type="Proteomes" id="UP001595075"/>
    </source>
</evidence>
<feature type="domain" description="Phospholipase/carboxylesterase/thioesterase" evidence="2">
    <location>
        <begin position="4"/>
        <end position="160"/>
    </location>
</feature>
<dbReference type="InterPro" id="IPR050565">
    <property type="entry name" value="LYPA1-2/EST-like"/>
</dbReference>
<keyword evidence="4" id="KW-1185">Reference proteome</keyword>
<protein>
    <recommendedName>
        <fullName evidence="2">Phospholipase/carboxylesterase/thioesterase domain-containing protein</fullName>
    </recommendedName>
</protein>
<reference evidence="3 4" key="1">
    <citation type="journal article" date="2024" name="Commun. Biol.">
        <title>Comparative genomic analysis of thermophilic fungi reveals convergent evolutionary adaptations and gene losses.</title>
        <authorList>
            <person name="Steindorff A.S."/>
            <person name="Aguilar-Pontes M.V."/>
            <person name="Robinson A.J."/>
            <person name="Andreopoulos B."/>
            <person name="LaButti K."/>
            <person name="Kuo A."/>
            <person name="Mondo S."/>
            <person name="Riley R."/>
            <person name="Otillar R."/>
            <person name="Haridas S."/>
            <person name="Lipzen A."/>
            <person name="Grimwood J."/>
            <person name="Schmutz J."/>
            <person name="Clum A."/>
            <person name="Reid I.D."/>
            <person name="Moisan M.C."/>
            <person name="Butler G."/>
            <person name="Nguyen T.T.M."/>
            <person name="Dewar K."/>
            <person name="Conant G."/>
            <person name="Drula E."/>
            <person name="Henrissat B."/>
            <person name="Hansel C."/>
            <person name="Singer S."/>
            <person name="Hutchinson M.I."/>
            <person name="de Vries R.P."/>
            <person name="Natvig D.O."/>
            <person name="Powell A.J."/>
            <person name="Tsang A."/>
            <person name="Grigoriev I.V."/>
        </authorList>
    </citation>
    <scope>NUCLEOTIDE SEQUENCE [LARGE SCALE GENOMIC DNA]</scope>
    <source>
        <strain evidence="3 4">CBS 494.80</strain>
    </source>
</reference>
<dbReference type="InterPro" id="IPR003140">
    <property type="entry name" value="PLipase/COase/thioEstase"/>
</dbReference>
<evidence type="ECO:0000259" key="2">
    <source>
        <dbReference type="Pfam" id="PF02230"/>
    </source>
</evidence>
<evidence type="ECO:0000313" key="3">
    <source>
        <dbReference type="EMBL" id="KAL2062336.1"/>
    </source>
</evidence>
<comment type="similarity">
    <text evidence="1">Belongs to the AB hydrolase superfamily. AB hydrolase 2 family.</text>
</comment>
<dbReference type="InterPro" id="IPR029058">
    <property type="entry name" value="AB_hydrolase_fold"/>
</dbReference>